<feature type="domain" description="Ribonuclease PIN" evidence="2">
    <location>
        <begin position="4"/>
        <end position="37"/>
    </location>
</feature>
<organism evidence="3 4">
    <name type="scientific">Daphnia magna</name>
    <dbReference type="NCBI Taxonomy" id="35525"/>
    <lineage>
        <taxon>Eukaryota</taxon>
        <taxon>Metazoa</taxon>
        <taxon>Ecdysozoa</taxon>
        <taxon>Arthropoda</taxon>
        <taxon>Crustacea</taxon>
        <taxon>Branchiopoda</taxon>
        <taxon>Diplostraca</taxon>
        <taxon>Cladocera</taxon>
        <taxon>Anomopoda</taxon>
        <taxon>Daphniidae</taxon>
        <taxon>Daphnia</taxon>
    </lineage>
</organism>
<name>A0ABR0AE63_9CRUS</name>
<proteinExistence type="predicted"/>
<evidence type="ECO:0000313" key="4">
    <source>
        <dbReference type="Proteomes" id="UP001234178"/>
    </source>
</evidence>
<gene>
    <name evidence="3" type="ORF">OUZ56_008834</name>
</gene>
<reference evidence="3 4" key="1">
    <citation type="journal article" date="2023" name="Nucleic Acids Res.">
        <title>The hologenome of Daphnia magna reveals possible DNA methylation and microbiome-mediated evolution of the host genome.</title>
        <authorList>
            <person name="Chaturvedi A."/>
            <person name="Li X."/>
            <person name="Dhandapani V."/>
            <person name="Marshall H."/>
            <person name="Kissane S."/>
            <person name="Cuenca-Cambronero M."/>
            <person name="Asole G."/>
            <person name="Calvet F."/>
            <person name="Ruiz-Romero M."/>
            <person name="Marangio P."/>
            <person name="Guigo R."/>
            <person name="Rago D."/>
            <person name="Mirbahai L."/>
            <person name="Eastwood N."/>
            <person name="Colbourne J.K."/>
            <person name="Zhou J."/>
            <person name="Mallon E."/>
            <person name="Orsini L."/>
        </authorList>
    </citation>
    <scope>NUCLEOTIDE SEQUENCE [LARGE SCALE GENOMIC DNA]</scope>
    <source>
        <strain evidence="3">LRV0_1</strain>
    </source>
</reference>
<dbReference type="PANTHER" id="PTHR12436:SF4">
    <property type="entry name" value="LEUKOCYTE RECEPTOR CLUSTER MEMBER 8"/>
    <property type="match status" value="1"/>
</dbReference>
<dbReference type="InterPro" id="IPR033411">
    <property type="entry name" value="Ribonuclease_PIN"/>
</dbReference>
<dbReference type="InterPro" id="IPR005062">
    <property type="entry name" value="SAC3/GANP/THP3_conserved"/>
</dbReference>
<dbReference type="Pfam" id="PF03399">
    <property type="entry name" value="SAC3_GANP"/>
    <property type="match status" value="1"/>
</dbReference>
<sequence length="162" mass="18742">MHKLRDVVDEIRDQATKQRLRVLPYEIKMMEPSPVAIVKDLNTTMASLTPTEKSDECVAHALEVRSSWALANFRRFFRLYNHAPRMSSHLISWFADRERKLALKTLIKAYRPNIPVELVTTQLGFPTLDAWYDFSKELPIVYSDDSKAQIDCKASTVNLTAW</sequence>
<comment type="caution">
    <text evidence="3">The sequence shown here is derived from an EMBL/GenBank/DDBJ whole genome shotgun (WGS) entry which is preliminary data.</text>
</comment>
<keyword evidence="4" id="KW-1185">Reference proteome</keyword>
<feature type="domain" description="SAC3/GANP/THP3 conserved" evidence="1">
    <location>
        <begin position="40"/>
        <end position="139"/>
    </location>
</feature>
<dbReference type="EMBL" id="JAOYFB010000037">
    <property type="protein sequence ID" value="KAK4023422.1"/>
    <property type="molecule type" value="Genomic_DNA"/>
</dbReference>
<evidence type="ECO:0000259" key="1">
    <source>
        <dbReference type="Pfam" id="PF03399"/>
    </source>
</evidence>
<evidence type="ECO:0000313" key="3">
    <source>
        <dbReference type="EMBL" id="KAK4023422.1"/>
    </source>
</evidence>
<dbReference type="PANTHER" id="PTHR12436">
    <property type="entry name" value="80 KDA MCM3-ASSOCIATED PROTEIN"/>
    <property type="match status" value="1"/>
</dbReference>
<accession>A0ABR0AE63</accession>
<dbReference type="InterPro" id="IPR045107">
    <property type="entry name" value="SAC3/GANP/THP3"/>
</dbReference>
<dbReference type="Proteomes" id="UP001234178">
    <property type="component" value="Unassembled WGS sequence"/>
</dbReference>
<dbReference type="Pfam" id="PF17146">
    <property type="entry name" value="PIN_6"/>
    <property type="match status" value="1"/>
</dbReference>
<evidence type="ECO:0000259" key="2">
    <source>
        <dbReference type="Pfam" id="PF17146"/>
    </source>
</evidence>
<dbReference type="Gene3D" id="1.25.40.990">
    <property type="match status" value="1"/>
</dbReference>
<protein>
    <submittedName>
        <fullName evidence="3">Uncharacterized protein</fullName>
    </submittedName>
</protein>